<keyword evidence="2" id="KW-1185">Reference proteome</keyword>
<reference evidence="2" key="1">
    <citation type="journal article" date="2021" name="Curr. Microbiol.">
        <title>Complete genome of nocamycin-producing strain Saccharothrix syringae NRRL B-16468 reveals the biosynthetic potential for secondary metabolites.</title>
        <authorList>
            <person name="Mo X."/>
            <person name="Yang S."/>
        </authorList>
    </citation>
    <scope>NUCLEOTIDE SEQUENCE [LARGE SCALE GENOMIC DNA]</scope>
    <source>
        <strain evidence="2">ATCC 51364 / DSM 43886 / JCM 6844 / KCTC 9398 / NBRC 14523 / NRRL B-16468 / INA 2240</strain>
    </source>
</reference>
<proteinExistence type="predicted"/>
<gene>
    <name evidence="1" type="ORF">EKG83_15695</name>
</gene>
<name>A0A5Q0GXP0_SACSY</name>
<dbReference type="KEGG" id="ssyi:EKG83_15695"/>
<organism evidence="1 2">
    <name type="scientific">Saccharothrix syringae</name>
    <name type="common">Nocardiopsis syringae</name>
    <dbReference type="NCBI Taxonomy" id="103733"/>
    <lineage>
        <taxon>Bacteria</taxon>
        <taxon>Bacillati</taxon>
        <taxon>Actinomycetota</taxon>
        <taxon>Actinomycetes</taxon>
        <taxon>Pseudonocardiales</taxon>
        <taxon>Pseudonocardiaceae</taxon>
        <taxon>Saccharothrix</taxon>
    </lineage>
</organism>
<dbReference type="AlphaFoldDB" id="A0A5Q0GXP0"/>
<evidence type="ECO:0000313" key="2">
    <source>
        <dbReference type="Proteomes" id="UP000325787"/>
    </source>
</evidence>
<sequence length="450" mass="49340">MEHELYVVALVKSSERARAAVGGMARSDLLRHLASTGRTAEEWAELAARIRAEFTPPQLPAALTGQHLRALLGTKATEVLAEVLGCPAPDVHETLLDAERLEWALRDSGSTRRTIRDAERLMMELIPRLPRLAAAHALSSGDWGWFVERHGWLTGHAVRRLTAHARRRGWPADARPAQVLAAVLDEVDGPRTEVHDSARFDSLALIELRRRIGLLTEQLRDDALSRAEEAALLAPDLTSVARLPAWLQLYEHNAVAIGLHRLFTGATSLAELLQGAYSEPPPVVGDPVPGKGFGIENEIAFGVFKRRVAFDVTCEVEGHTGPQVVLRCRGLPRDAHQPVRTKILQLRGSDLSQIGSSIGERLLNTRVAQHHGLHGRLRLALHQHGTEAVQAVLLTGIRRPITVPAPWCDHLTTTLPFAEPPAGDTGFGDVREVNRALRDSAGDRRVEEVT</sequence>
<dbReference type="EMBL" id="CP034550">
    <property type="protein sequence ID" value="QFZ18711.1"/>
    <property type="molecule type" value="Genomic_DNA"/>
</dbReference>
<dbReference type="Proteomes" id="UP000325787">
    <property type="component" value="Chromosome"/>
</dbReference>
<dbReference type="RefSeq" id="WP_033431256.1">
    <property type="nucleotide sequence ID" value="NZ_CP034550.1"/>
</dbReference>
<accession>A0A5Q0GXP0</accession>
<protein>
    <submittedName>
        <fullName evidence="1">Uncharacterized protein</fullName>
    </submittedName>
</protein>
<dbReference type="OrthoDB" id="3677271at2"/>
<evidence type="ECO:0000313" key="1">
    <source>
        <dbReference type="EMBL" id="QFZ18711.1"/>
    </source>
</evidence>